<gene>
    <name evidence="7" type="ORF">FEF22_001560</name>
</gene>
<dbReference type="InterPro" id="IPR036764">
    <property type="entry name" value="Peptidase_Prp_sf"/>
</dbReference>
<comment type="similarity">
    <text evidence="5">Belongs to the Prp family.</text>
</comment>
<keyword evidence="4" id="KW-0788">Thiol protease</keyword>
<evidence type="ECO:0000256" key="6">
    <source>
        <dbReference type="ARBA" id="ARBA00044538"/>
    </source>
</evidence>
<dbReference type="InterPro" id="IPR007422">
    <property type="entry name" value="Peptidase_Prp"/>
</dbReference>
<dbReference type="EMBL" id="VBRA02000009">
    <property type="protein sequence ID" value="MBP3059464.1"/>
    <property type="molecule type" value="Genomic_DNA"/>
</dbReference>
<evidence type="ECO:0000256" key="3">
    <source>
        <dbReference type="ARBA" id="ARBA00022801"/>
    </source>
</evidence>
<dbReference type="Gene3D" id="3.30.70.1490">
    <property type="entry name" value="Cysteine protease Prp"/>
    <property type="match status" value="1"/>
</dbReference>
<dbReference type="CDD" id="cd16332">
    <property type="entry name" value="Prp-like"/>
    <property type="match status" value="1"/>
</dbReference>
<keyword evidence="8" id="KW-1185">Reference proteome</keyword>
<evidence type="ECO:0000256" key="5">
    <source>
        <dbReference type="ARBA" id="ARBA00044503"/>
    </source>
</evidence>
<reference evidence="7" key="1">
    <citation type="submission" date="2019-10" db="EMBL/GenBank/DDBJ databases">
        <title>Whole Genome Sequencing and Characterization of Texas Phoenix Palm Decline Phytoplasma Belongs to Lethal Yellowing (16SrIV) Group.</title>
        <authorList>
            <person name="Bao M."/>
        </authorList>
    </citation>
    <scope>NUCLEOTIDE SEQUENCE [LARGE SCALE GENOMIC DNA]</scope>
    <source>
        <strain evidence="7">ACPD</strain>
    </source>
</reference>
<keyword evidence="3" id="KW-0378">Hydrolase</keyword>
<evidence type="ECO:0000256" key="2">
    <source>
        <dbReference type="ARBA" id="ARBA00022670"/>
    </source>
</evidence>
<dbReference type="RefSeq" id="WP_138108037.1">
    <property type="nucleotide sequence ID" value="NZ_VBRA02000009.1"/>
</dbReference>
<dbReference type="GO" id="GO:0006508">
    <property type="term" value="P:proteolysis"/>
    <property type="evidence" value="ECO:0007669"/>
    <property type="project" value="UniProtKB-KW"/>
</dbReference>
<sequence>MIKFFFTKKDYIEIINIKGHSFYENKGKDIVCASVSTSIIVTLNAIEILDLKKNVFFKLKEGNFYLKVLKFDFIVDKLLLNLEYSLMELSKNYPKNLKKTQIKNF</sequence>
<dbReference type="Proteomes" id="UP001192346">
    <property type="component" value="Unassembled WGS sequence"/>
</dbReference>
<dbReference type="PANTHER" id="PTHR39178">
    <property type="entry name" value="HYPOTHETICAL RIBOSOME-ASSOCIATED PROTEIN"/>
    <property type="match status" value="1"/>
</dbReference>
<dbReference type="GO" id="GO:0008233">
    <property type="term" value="F:peptidase activity"/>
    <property type="evidence" value="ECO:0007669"/>
    <property type="project" value="UniProtKB-KW"/>
</dbReference>
<evidence type="ECO:0000256" key="4">
    <source>
        <dbReference type="ARBA" id="ARBA00022807"/>
    </source>
</evidence>
<evidence type="ECO:0000313" key="7">
    <source>
        <dbReference type="EMBL" id="MBP3059464.1"/>
    </source>
</evidence>
<dbReference type="SUPFAM" id="SSF118010">
    <property type="entry name" value="TM1457-like"/>
    <property type="match status" value="1"/>
</dbReference>
<proteinExistence type="inferred from homology"/>
<accession>A0ABS5BJV0</accession>
<keyword evidence="2 7" id="KW-0645">Protease</keyword>
<evidence type="ECO:0000313" key="8">
    <source>
        <dbReference type="Proteomes" id="UP001192346"/>
    </source>
</evidence>
<evidence type="ECO:0000256" key="1">
    <source>
        <dbReference type="ARBA" id="ARBA00022517"/>
    </source>
</evidence>
<protein>
    <recommendedName>
        <fullName evidence="6">Ribosomal processing cysteine protease Prp</fullName>
    </recommendedName>
</protein>
<organism evidence="7 8">
    <name type="scientific">Texas Phoenix palm phytoplasma</name>
    <dbReference type="NCBI Taxonomy" id="176709"/>
    <lineage>
        <taxon>Bacteria</taxon>
        <taxon>Bacillati</taxon>
        <taxon>Mycoplasmatota</taxon>
        <taxon>Mollicutes</taxon>
        <taxon>Acholeplasmatales</taxon>
        <taxon>Acholeplasmataceae</taxon>
        <taxon>Candidatus Phytoplasma</taxon>
        <taxon>16SrIV (Coconut lethal yellows group)</taxon>
    </lineage>
</organism>
<comment type="caution">
    <text evidence="7">The sequence shown here is derived from an EMBL/GenBank/DDBJ whole genome shotgun (WGS) entry which is preliminary data.</text>
</comment>
<dbReference type="PANTHER" id="PTHR39178:SF1">
    <property type="entry name" value="RIBOSOMAL-PROCESSING CYSTEINE PROTEASE PRP"/>
    <property type="match status" value="1"/>
</dbReference>
<dbReference type="Pfam" id="PF04327">
    <property type="entry name" value="Peptidase_Prp"/>
    <property type="match status" value="1"/>
</dbReference>
<name>A0ABS5BJV0_9MOLU</name>
<keyword evidence="1" id="KW-0690">Ribosome biogenesis</keyword>